<dbReference type="EMBL" id="BK063061">
    <property type="protein sequence ID" value="DBA11596.1"/>
    <property type="molecule type" value="Genomic_DNA"/>
</dbReference>
<organism evidence="1">
    <name type="scientific">Malaco herpesvirus 2</name>
    <dbReference type="NCBI Taxonomy" id="3031798"/>
    <lineage>
        <taxon>Viruses</taxon>
        <taxon>Duplodnaviria</taxon>
        <taxon>Heunggongvirae</taxon>
        <taxon>Peploviricota</taxon>
        <taxon>Herviviricetes</taxon>
        <taxon>Herpesvirales</taxon>
        <taxon>Malacoherpesviridae</taxon>
    </lineage>
</organism>
<sequence>MSLYDGKGVFGRLFVFADSVLNAQTESDLELNVENSLFTLSDYVNDININFWTYLDKVLKDKPTVFVSAISQFSLNKTDKRRTVINTGPAYLNTDQTDEIVAVPGITMSRSLISDLHWRCSVSNNKYPLETVISSTFKQEINQLYRIVNFLNTIYNQIENKSALDNSNAFLQMLATSTHGILKNNSLWVRMLESIQRTKSETELDNQLLMLIKFIFKYWCGKKNLRNFDFNHGSDYSEDLLSIYTPIDHGNLVHMLSLINIHSYKESINEYISANNLCQEQLIKNLQEETSNILTIQSMIIDIISKIRTIDIRPIARVILGINSIILPGQPMVVELFSH</sequence>
<reference evidence="1" key="2">
    <citation type="submission" date="2023-01" db="EMBL/GenBank/DDBJ databases">
        <authorList>
            <person name="Rosani U."/>
            <person name="Delmont T.O."/>
            <person name="Gaia M."/>
            <person name="Krupovic M."/>
        </authorList>
    </citation>
    <scope>NUCLEOTIDE SEQUENCE</scope>
    <source>
        <strain evidence="1">MalacoHV2/Med/2018 153</strain>
    </source>
</reference>
<proteinExistence type="predicted"/>
<protein>
    <submittedName>
        <fullName evidence="1">ORF56</fullName>
    </submittedName>
</protein>
<name>A0AA48P8Y0_9VIRU</name>
<evidence type="ECO:0000313" key="1">
    <source>
        <dbReference type="EMBL" id="DBA11596.1"/>
    </source>
</evidence>
<accession>A0AA48P8Y0</accession>
<reference evidence="1" key="1">
    <citation type="journal article" date="2023" name="Front. Mar. Sci.">
        <title>Tracing the invertebrate herpesviruses in the global sequence datasets.</title>
        <authorList>
            <person name="Rosani U."/>
            <person name="Gaia M."/>
            <person name="Delmont T.O."/>
            <person name="Krupovic M."/>
        </authorList>
    </citation>
    <scope>NUCLEOTIDE SEQUENCE</scope>
    <source>
        <strain evidence="1">MalacoHV2/Med/2018 153</strain>
    </source>
</reference>